<dbReference type="STRING" id="1095630.A0A2J6SUU8"/>
<feature type="compositionally biased region" description="Basic residues" evidence="1">
    <location>
        <begin position="55"/>
        <end position="72"/>
    </location>
</feature>
<feature type="compositionally biased region" description="Polar residues" evidence="1">
    <location>
        <begin position="189"/>
        <end position="200"/>
    </location>
</feature>
<dbReference type="EMBL" id="KZ613859">
    <property type="protein sequence ID" value="PMD54542.1"/>
    <property type="molecule type" value="Genomic_DNA"/>
</dbReference>
<dbReference type="AlphaFoldDB" id="A0A2J6SUU8"/>
<sequence>MWEDHGTIICGNRASSDTPDEIYSSPASDQLGQAPDATLVVTSPPLPSATAKPKDRTRSHHRVRKKSSRRKKGESPPTSPSTNRSSREPSTMLEESGSSMNRNQLSYAYQGQTYSGASSMSGLQQQSVAQLPTPPYQTMQSTIQGPQGFVPYRTGQTFDSQDAYQMTYSPQPKASNSVGCSSRIEDITRSPNEQQDNMDPNQPYIRSQYIMPNQDSVWRATR</sequence>
<dbReference type="Proteomes" id="UP000235371">
    <property type="component" value="Unassembled WGS sequence"/>
</dbReference>
<dbReference type="OrthoDB" id="5600085at2759"/>
<reference evidence="2 3" key="1">
    <citation type="submission" date="2016-04" db="EMBL/GenBank/DDBJ databases">
        <title>A degradative enzymes factory behind the ericoid mycorrhizal symbiosis.</title>
        <authorList>
            <consortium name="DOE Joint Genome Institute"/>
            <person name="Martino E."/>
            <person name="Morin E."/>
            <person name="Grelet G."/>
            <person name="Kuo A."/>
            <person name="Kohler A."/>
            <person name="Daghino S."/>
            <person name="Barry K."/>
            <person name="Choi C."/>
            <person name="Cichocki N."/>
            <person name="Clum A."/>
            <person name="Copeland A."/>
            <person name="Hainaut M."/>
            <person name="Haridas S."/>
            <person name="Labutti K."/>
            <person name="Lindquist E."/>
            <person name="Lipzen A."/>
            <person name="Khouja H.-R."/>
            <person name="Murat C."/>
            <person name="Ohm R."/>
            <person name="Olson A."/>
            <person name="Spatafora J."/>
            <person name="Veneault-Fourrey C."/>
            <person name="Henrissat B."/>
            <person name="Grigoriev I."/>
            <person name="Martin F."/>
            <person name="Perotto S."/>
        </authorList>
    </citation>
    <scope>NUCLEOTIDE SEQUENCE [LARGE SCALE GENOMIC DNA]</scope>
    <source>
        <strain evidence="2 3">E</strain>
    </source>
</reference>
<evidence type="ECO:0000256" key="1">
    <source>
        <dbReference type="SAM" id="MobiDB-lite"/>
    </source>
</evidence>
<keyword evidence="3" id="KW-1185">Reference proteome</keyword>
<gene>
    <name evidence="2" type="ORF">K444DRAFT_634265</name>
</gene>
<organism evidence="2 3">
    <name type="scientific">Hyaloscypha bicolor E</name>
    <dbReference type="NCBI Taxonomy" id="1095630"/>
    <lineage>
        <taxon>Eukaryota</taxon>
        <taxon>Fungi</taxon>
        <taxon>Dikarya</taxon>
        <taxon>Ascomycota</taxon>
        <taxon>Pezizomycotina</taxon>
        <taxon>Leotiomycetes</taxon>
        <taxon>Helotiales</taxon>
        <taxon>Hyaloscyphaceae</taxon>
        <taxon>Hyaloscypha</taxon>
        <taxon>Hyaloscypha bicolor</taxon>
    </lineage>
</organism>
<feature type="region of interest" description="Disordered" evidence="1">
    <location>
        <begin position="1"/>
        <end position="155"/>
    </location>
</feature>
<dbReference type="RefSeq" id="XP_024731446.1">
    <property type="nucleotide sequence ID" value="XM_024883726.1"/>
</dbReference>
<protein>
    <submittedName>
        <fullName evidence="2">Uncharacterized protein</fullName>
    </submittedName>
</protein>
<accession>A0A2J6SUU8</accession>
<feature type="compositionally biased region" description="Polar residues" evidence="1">
    <location>
        <begin position="96"/>
        <end position="145"/>
    </location>
</feature>
<proteinExistence type="predicted"/>
<name>A0A2J6SUU8_9HELO</name>
<feature type="region of interest" description="Disordered" evidence="1">
    <location>
        <begin position="167"/>
        <end position="210"/>
    </location>
</feature>
<feature type="compositionally biased region" description="Polar residues" evidence="1">
    <location>
        <begin position="167"/>
        <end position="180"/>
    </location>
</feature>
<feature type="compositionally biased region" description="Low complexity" evidence="1">
    <location>
        <begin position="80"/>
        <end position="91"/>
    </location>
</feature>
<evidence type="ECO:0000313" key="2">
    <source>
        <dbReference type="EMBL" id="PMD54542.1"/>
    </source>
</evidence>
<evidence type="ECO:0000313" key="3">
    <source>
        <dbReference type="Proteomes" id="UP000235371"/>
    </source>
</evidence>
<dbReference type="InParanoid" id="A0A2J6SUU8"/>
<dbReference type="GeneID" id="36591803"/>